<keyword evidence="1" id="KW-0732">Signal</keyword>
<keyword evidence="3" id="KW-1185">Reference proteome</keyword>
<gene>
    <name evidence="2" type="ORF">F383_30137</name>
</gene>
<proteinExistence type="predicted"/>
<comment type="caution">
    <text evidence="2">The sequence shown here is derived from an EMBL/GenBank/DDBJ whole genome shotgun (WGS) entry which is preliminary data.</text>
</comment>
<dbReference type="Proteomes" id="UP000032142">
    <property type="component" value="Unassembled WGS sequence"/>
</dbReference>
<sequence length="66" mass="7936">MSGTWHRHLTLCLRLIEYPVVFQMVQQEIYGLCQNKRGYDHDVSDTDTYMKFMECVLDVWCMISKE</sequence>
<evidence type="ECO:0000256" key="1">
    <source>
        <dbReference type="SAM" id="SignalP"/>
    </source>
</evidence>
<name>A0A0B0MW70_GOSAR</name>
<feature type="chain" id="PRO_5002056124" evidence="1">
    <location>
        <begin position="24"/>
        <end position="66"/>
    </location>
</feature>
<dbReference type="EMBL" id="JRRC01415412">
    <property type="protein sequence ID" value="KHG04622.1"/>
    <property type="molecule type" value="Genomic_DNA"/>
</dbReference>
<evidence type="ECO:0000313" key="3">
    <source>
        <dbReference type="Proteomes" id="UP000032142"/>
    </source>
</evidence>
<reference evidence="3" key="1">
    <citation type="submission" date="2014-09" db="EMBL/GenBank/DDBJ databases">
        <authorList>
            <person name="Mudge J."/>
            <person name="Ramaraj T."/>
            <person name="Lindquist I.E."/>
            <person name="Bharti A.K."/>
            <person name="Sundararajan A."/>
            <person name="Cameron C.T."/>
            <person name="Woodward J.E."/>
            <person name="May G.D."/>
            <person name="Brubaker C."/>
            <person name="Broadhvest J."/>
            <person name="Wilkins T.A."/>
        </authorList>
    </citation>
    <scope>NUCLEOTIDE SEQUENCE</scope>
    <source>
        <strain evidence="3">cv. AKA8401</strain>
    </source>
</reference>
<protein>
    <submittedName>
        <fullName evidence="2">Uncharacterized protein</fullName>
    </submittedName>
</protein>
<accession>A0A0B0MW70</accession>
<organism evidence="2 3">
    <name type="scientific">Gossypium arboreum</name>
    <name type="common">Tree cotton</name>
    <name type="synonym">Gossypium nanking</name>
    <dbReference type="NCBI Taxonomy" id="29729"/>
    <lineage>
        <taxon>Eukaryota</taxon>
        <taxon>Viridiplantae</taxon>
        <taxon>Streptophyta</taxon>
        <taxon>Embryophyta</taxon>
        <taxon>Tracheophyta</taxon>
        <taxon>Spermatophyta</taxon>
        <taxon>Magnoliopsida</taxon>
        <taxon>eudicotyledons</taxon>
        <taxon>Gunneridae</taxon>
        <taxon>Pentapetalae</taxon>
        <taxon>rosids</taxon>
        <taxon>malvids</taxon>
        <taxon>Malvales</taxon>
        <taxon>Malvaceae</taxon>
        <taxon>Malvoideae</taxon>
        <taxon>Gossypium</taxon>
    </lineage>
</organism>
<dbReference type="AlphaFoldDB" id="A0A0B0MW70"/>
<evidence type="ECO:0000313" key="2">
    <source>
        <dbReference type="EMBL" id="KHG04622.1"/>
    </source>
</evidence>
<feature type="signal peptide" evidence="1">
    <location>
        <begin position="1"/>
        <end position="23"/>
    </location>
</feature>